<dbReference type="EMBL" id="BGZK01001191">
    <property type="protein sequence ID" value="GBP73893.1"/>
    <property type="molecule type" value="Genomic_DNA"/>
</dbReference>
<evidence type="ECO:0000313" key="2">
    <source>
        <dbReference type="EMBL" id="GBP73893.1"/>
    </source>
</evidence>
<dbReference type="OrthoDB" id="8175157at2759"/>
<comment type="caution">
    <text evidence="2">The sequence shown here is derived from an EMBL/GenBank/DDBJ whole genome shotgun (WGS) entry which is preliminary data.</text>
</comment>
<feature type="signal peptide" evidence="1">
    <location>
        <begin position="1"/>
        <end position="18"/>
    </location>
</feature>
<reference evidence="2 3" key="1">
    <citation type="journal article" date="2019" name="Commun. Biol.">
        <title>The bagworm genome reveals a unique fibroin gene that provides high tensile strength.</title>
        <authorList>
            <person name="Kono N."/>
            <person name="Nakamura H."/>
            <person name="Ohtoshi R."/>
            <person name="Tomita M."/>
            <person name="Numata K."/>
            <person name="Arakawa K."/>
        </authorList>
    </citation>
    <scope>NUCLEOTIDE SEQUENCE [LARGE SCALE GENOMIC DNA]</scope>
</reference>
<keyword evidence="2" id="KW-0675">Receptor</keyword>
<proteinExistence type="predicted"/>
<sequence length="179" mass="20113">MMIANLMDLMFCSWLIYACEQLQHLKSIMTPLMEISASLDSYRPNTAELFRPASAGKACNNIDVSNRYRTPKQVFYELHAFVSMIHCEHGAVKASRNLDMFQTPWLWFSTVLCSAFTVKSRRILCPPYVTGRNDKISSEVYHSTDSVTSRRCEVVRLELTAAAGCVGPSRTVATSMGGR</sequence>
<dbReference type="Proteomes" id="UP000299102">
    <property type="component" value="Unassembled WGS sequence"/>
</dbReference>
<evidence type="ECO:0000313" key="3">
    <source>
        <dbReference type="Proteomes" id="UP000299102"/>
    </source>
</evidence>
<organism evidence="2 3">
    <name type="scientific">Eumeta variegata</name>
    <name type="common">Bagworm moth</name>
    <name type="synonym">Eumeta japonica</name>
    <dbReference type="NCBI Taxonomy" id="151549"/>
    <lineage>
        <taxon>Eukaryota</taxon>
        <taxon>Metazoa</taxon>
        <taxon>Ecdysozoa</taxon>
        <taxon>Arthropoda</taxon>
        <taxon>Hexapoda</taxon>
        <taxon>Insecta</taxon>
        <taxon>Pterygota</taxon>
        <taxon>Neoptera</taxon>
        <taxon>Endopterygota</taxon>
        <taxon>Lepidoptera</taxon>
        <taxon>Glossata</taxon>
        <taxon>Ditrysia</taxon>
        <taxon>Tineoidea</taxon>
        <taxon>Psychidae</taxon>
        <taxon>Oiketicinae</taxon>
        <taxon>Eumeta</taxon>
    </lineage>
</organism>
<feature type="chain" id="PRO_5020026168" evidence="1">
    <location>
        <begin position="19"/>
        <end position="179"/>
    </location>
</feature>
<keyword evidence="3" id="KW-1185">Reference proteome</keyword>
<keyword evidence="1" id="KW-0732">Signal</keyword>
<protein>
    <submittedName>
        <fullName evidence="2">Odorant receptor coreceptor</fullName>
    </submittedName>
</protein>
<accession>A0A4C1YEY5</accession>
<name>A0A4C1YEY5_EUMVA</name>
<dbReference type="AlphaFoldDB" id="A0A4C1YEY5"/>
<evidence type="ECO:0000256" key="1">
    <source>
        <dbReference type="SAM" id="SignalP"/>
    </source>
</evidence>
<gene>
    <name evidence="2" type="primary">SGPRor7</name>
    <name evidence="2" type="ORF">EVAR_54191_1</name>
</gene>